<evidence type="ECO:0000256" key="4">
    <source>
        <dbReference type="ARBA" id="ARBA00016461"/>
    </source>
</evidence>
<dbReference type="GO" id="GO:0015886">
    <property type="term" value="P:heme transport"/>
    <property type="evidence" value="ECO:0007669"/>
    <property type="project" value="InterPro"/>
</dbReference>
<gene>
    <name evidence="13" type="ORF">EDC64_10555</name>
</gene>
<dbReference type="EMBL" id="SMAI01000005">
    <property type="protein sequence ID" value="TCT05024.1"/>
    <property type="molecule type" value="Genomic_DNA"/>
</dbReference>
<evidence type="ECO:0000256" key="2">
    <source>
        <dbReference type="ARBA" id="ARBA00004377"/>
    </source>
</evidence>
<keyword evidence="5 12" id="KW-0813">Transport</keyword>
<evidence type="ECO:0000256" key="7">
    <source>
        <dbReference type="ARBA" id="ARBA00022519"/>
    </source>
</evidence>
<organism evidence="13 14">
    <name type="scientific">Aquabacter spiritensis</name>
    <dbReference type="NCBI Taxonomy" id="933073"/>
    <lineage>
        <taxon>Bacteria</taxon>
        <taxon>Pseudomonadati</taxon>
        <taxon>Pseudomonadota</taxon>
        <taxon>Alphaproteobacteria</taxon>
        <taxon>Hyphomicrobiales</taxon>
        <taxon>Xanthobacteraceae</taxon>
        <taxon>Aquabacter</taxon>
    </lineage>
</organism>
<evidence type="ECO:0000256" key="3">
    <source>
        <dbReference type="ARBA" id="ARBA00008741"/>
    </source>
</evidence>
<keyword evidence="14" id="KW-1185">Reference proteome</keyword>
<dbReference type="AlphaFoldDB" id="A0A4R3LWM9"/>
<keyword evidence="7 12" id="KW-0997">Cell inner membrane</keyword>
<comment type="subcellular location">
    <subcellularLocation>
        <location evidence="2 12">Cell inner membrane</location>
        <topology evidence="2 12">Single-pass membrane protein</topology>
    </subcellularLocation>
</comment>
<evidence type="ECO:0000313" key="13">
    <source>
        <dbReference type="EMBL" id="TCT05024.1"/>
    </source>
</evidence>
<dbReference type="NCBIfam" id="TIGR03141">
    <property type="entry name" value="cytochro_ccmD"/>
    <property type="match status" value="1"/>
</dbReference>
<keyword evidence="6 12" id="KW-1003">Cell membrane</keyword>
<dbReference type="GO" id="GO:0017004">
    <property type="term" value="P:cytochrome complex assembly"/>
    <property type="evidence" value="ECO:0007669"/>
    <property type="project" value="UniProtKB-KW"/>
</dbReference>
<protein>
    <recommendedName>
        <fullName evidence="4 12">Heme exporter protein D</fullName>
    </recommendedName>
</protein>
<evidence type="ECO:0000256" key="11">
    <source>
        <dbReference type="ARBA" id="ARBA00023136"/>
    </source>
</evidence>
<dbReference type="RefSeq" id="WP_132031112.1">
    <property type="nucleotide sequence ID" value="NZ_SMAI01000005.1"/>
</dbReference>
<evidence type="ECO:0000256" key="12">
    <source>
        <dbReference type="RuleBase" id="RU363101"/>
    </source>
</evidence>
<sequence length="53" mass="5708">MAHALFIAAAYGIAALGLIVLTLYLIADNRAQRRALAELEARGVRRRSEGRGA</sequence>
<reference evidence="13 14" key="1">
    <citation type="submission" date="2019-03" db="EMBL/GenBank/DDBJ databases">
        <title>Genomic Encyclopedia of Type Strains, Phase IV (KMG-IV): sequencing the most valuable type-strain genomes for metagenomic binning, comparative biology and taxonomic classification.</title>
        <authorList>
            <person name="Goeker M."/>
        </authorList>
    </citation>
    <scope>NUCLEOTIDE SEQUENCE [LARGE SCALE GENOMIC DNA]</scope>
    <source>
        <strain evidence="13 14">DSM 9035</strain>
    </source>
</reference>
<keyword evidence="10 12" id="KW-1133">Transmembrane helix</keyword>
<dbReference type="Proteomes" id="UP000294664">
    <property type="component" value="Unassembled WGS sequence"/>
</dbReference>
<feature type="transmembrane region" description="Helical" evidence="12">
    <location>
        <begin position="6"/>
        <end position="27"/>
    </location>
</feature>
<comment type="similarity">
    <text evidence="3 12">Belongs to the CcmD/CycX/HelD family.</text>
</comment>
<evidence type="ECO:0000256" key="10">
    <source>
        <dbReference type="ARBA" id="ARBA00022989"/>
    </source>
</evidence>
<evidence type="ECO:0000313" key="14">
    <source>
        <dbReference type="Proteomes" id="UP000294664"/>
    </source>
</evidence>
<dbReference type="GO" id="GO:0005886">
    <property type="term" value="C:plasma membrane"/>
    <property type="evidence" value="ECO:0007669"/>
    <property type="project" value="UniProtKB-SubCell"/>
</dbReference>
<comment type="caution">
    <text evidence="13">The sequence shown here is derived from an EMBL/GenBank/DDBJ whole genome shotgun (WGS) entry which is preliminary data.</text>
</comment>
<keyword evidence="11 12" id="KW-0472">Membrane</keyword>
<comment type="function">
    <text evidence="1 12">Required for the export of heme to the periplasm for the biogenesis of c-type cytochromes.</text>
</comment>
<accession>A0A4R3LWM9</accession>
<dbReference type="InterPro" id="IPR007078">
    <property type="entry name" value="Haem_export_protD_CcmD"/>
</dbReference>
<evidence type="ECO:0000256" key="6">
    <source>
        <dbReference type="ARBA" id="ARBA00022475"/>
    </source>
</evidence>
<evidence type="ECO:0000256" key="9">
    <source>
        <dbReference type="ARBA" id="ARBA00022748"/>
    </source>
</evidence>
<keyword evidence="8 12" id="KW-0812">Transmembrane</keyword>
<proteinExistence type="inferred from homology"/>
<dbReference type="Pfam" id="PF04995">
    <property type="entry name" value="CcmD"/>
    <property type="match status" value="1"/>
</dbReference>
<evidence type="ECO:0000256" key="5">
    <source>
        <dbReference type="ARBA" id="ARBA00022448"/>
    </source>
</evidence>
<name>A0A4R3LWM9_9HYPH</name>
<evidence type="ECO:0000256" key="1">
    <source>
        <dbReference type="ARBA" id="ARBA00002442"/>
    </source>
</evidence>
<keyword evidence="9 12" id="KW-0201">Cytochrome c-type biogenesis</keyword>
<evidence type="ECO:0000256" key="8">
    <source>
        <dbReference type="ARBA" id="ARBA00022692"/>
    </source>
</evidence>